<sequence>MSIYNRLSRPIAVLGNRGAFIHLCDLVVLDPNCNDVFYHVDTYERACSQEFSRLLETEGAKDTHDYLTIRSLVSDRIRNEARARKSPVDTG</sequence>
<dbReference type="EMBL" id="LAZR01020738">
    <property type="protein sequence ID" value="KKL87802.1"/>
    <property type="molecule type" value="Genomic_DNA"/>
</dbReference>
<protein>
    <submittedName>
        <fullName evidence="1">Uncharacterized protein</fullName>
    </submittedName>
</protein>
<gene>
    <name evidence="1" type="ORF">LCGC14_1931120</name>
</gene>
<evidence type="ECO:0000313" key="1">
    <source>
        <dbReference type="EMBL" id="KKL87802.1"/>
    </source>
</evidence>
<dbReference type="AlphaFoldDB" id="A0A0F9IKS1"/>
<comment type="caution">
    <text evidence="1">The sequence shown here is derived from an EMBL/GenBank/DDBJ whole genome shotgun (WGS) entry which is preliminary data.</text>
</comment>
<name>A0A0F9IKS1_9ZZZZ</name>
<proteinExistence type="predicted"/>
<reference evidence="1" key="1">
    <citation type="journal article" date="2015" name="Nature">
        <title>Complex archaea that bridge the gap between prokaryotes and eukaryotes.</title>
        <authorList>
            <person name="Spang A."/>
            <person name="Saw J.H."/>
            <person name="Jorgensen S.L."/>
            <person name="Zaremba-Niedzwiedzka K."/>
            <person name="Martijn J."/>
            <person name="Lind A.E."/>
            <person name="van Eijk R."/>
            <person name="Schleper C."/>
            <person name="Guy L."/>
            <person name="Ettema T.J."/>
        </authorList>
    </citation>
    <scope>NUCLEOTIDE SEQUENCE</scope>
</reference>
<organism evidence="1">
    <name type="scientific">marine sediment metagenome</name>
    <dbReference type="NCBI Taxonomy" id="412755"/>
    <lineage>
        <taxon>unclassified sequences</taxon>
        <taxon>metagenomes</taxon>
        <taxon>ecological metagenomes</taxon>
    </lineage>
</organism>
<accession>A0A0F9IKS1</accession>